<sequence length="167" mass="19715">MKKFICKTWGKKTKKVATKKIKNIMEITGRIVKDASVFKVKQNREVVNFSIAVNDSYKPKDGTELKKIATYIKCSYWLSAKKEKLKSFIEDLQNAGCISGMISEFIYHTDCKKFYIKHLDDLENIREELEDSLGEPVKNRHRLPHYTFLCWLCSEEYCFDLYRSNFE</sequence>
<dbReference type="SUPFAM" id="SSF50249">
    <property type="entry name" value="Nucleic acid-binding proteins"/>
    <property type="match status" value="1"/>
</dbReference>
<dbReference type="Gene3D" id="2.40.50.140">
    <property type="entry name" value="Nucleic acid-binding proteins"/>
    <property type="match status" value="1"/>
</dbReference>
<organism evidence="3 4">
    <name type="scientific">Flavobacterium collinsii</name>
    <dbReference type="NCBI Taxonomy" id="1114861"/>
    <lineage>
        <taxon>Bacteria</taxon>
        <taxon>Pseudomonadati</taxon>
        <taxon>Bacteroidota</taxon>
        <taxon>Flavobacteriia</taxon>
        <taxon>Flavobacteriales</taxon>
        <taxon>Flavobacteriaceae</taxon>
        <taxon>Flavobacterium</taxon>
    </lineage>
</organism>
<keyword evidence="1" id="KW-0238">DNA-binding</keyword>
<feature type="domain" description="DUF7222" evidence="2">
    <location>
        <begin position="83"/>
        <end position="165"/>
    </location>
</feature>
<dbReference type="KEGG" id="fcs:TRV642_3923"/>
<dbReference type="EMBL" id="OX336425">
    <property type="protein sequence ID" value="CAI2768654.1"/>
    <property type="molecule type" value="Genomic_DNA"/>
</dbReference>
<dbReference type="InterPro" id="IPR055646">
    <property type="entry name" value="DUF7222"/>
</dbReference>
<gene>
    <name evidence="3" type="ORF">TRV642_3923</name>
</gene>
<dbReference type="InterPro" id="IPR000424">
    <property type="entry name" value="Primosome_PriB/ssb"/>
</dbReference>
<evidence type="ECO:0000259" key="2">
    <source>
        <dbReference type="Pfam" id="PF23864"/>
    </source>
</evidence>
<evidence type="ECO:0000256" key="1">
    <source>
        <dbReference type="ARBA" id="ARBA00023125"/>
    </source>
</evidence>
<reference evidence="3" key="1">
    <citation type="submission" date="2022-09" db="EMBL/GenBank/DDBJ databases">
        <authorList>
            <person name="Duchaud E."/>
        </authorList>
    </citation>
    <scope>NUCLEOTIDE SEQUENCE</scope>
    <source>
        <strain evidence="3">TRV642</strain>
    </source>
</reference>
<dbReference type="Pfam" id="PF23864">
    <property type="entry name" value="DUF7222"/>
    <property type="match status" value="1"/>
</dbReference>
<name>A0A9W4XFW5_9FLAO</name>
<accession>A0A9W4XFW5</accession>
<dbReference type="InterPro" id="IPR012340">
    <property type="entry name" value="NA-bd_OB-fold"/>
</dbReference>
<evidence type="ECO:0000313" key="4">
    <source>
        <dbReference type="Proteomes" id="UP001152749"/>
    </source>
</evidence>
<dbReference type="GO" id="GO:0003697">
    <property type="term" value="F:single-stranded DNA binding"/>
    <property type="evidence" value="ECO:0007669"/>
    <property type="project" value="InterPro"/>
</dbReference>
<dbReference type="AlphaFoldDB" id="A0A9W4XFW5"/>
<dbReference type="Pfam" id="PF00436">
    <property type="entry name" value="SSB"/>
    <property type="match status" value="1"/>
</dbReference>
<evidence type="ECO:0000313" key="3">
    <source>
        <dbReference type="EMBL" id="CAI2768654.1"/>
    </source>
</evidence>
<proteinExistence type="predicted"/>
<dbReference type="Proteomes" id="UP001152749">
    <property type="component" value="Chromosome"/>
</dbReference>
<protein>
    <recommendedName>
        <fullName evidence="2">DUF7222 domain-containing protein</fullName>
    </recommendedName>
</protein>